<dbReference type="Proteomes" id="UP001234581">
    <property type="component" value="Unassembled WGS sequence"/>
</dbReference>
<accession>A0AAD7URE8</accession>
<proteinExistence type="predicted"/>
<evidence type="ECO:0000313" key="1">
    <source>
        <dbReference type="EMBL" id="KAJ8651242.1"/>
    </source>
</evidence>
<keyword evidence="2" id="KW-1185">Reference proteome</keyword>
<sequence length="137" mass="15331">MSLPAKLDLGVDLFDDDDQKNIFWVVCDIERETFSQGAVGQPEPIALFKTPRFIVKFGDTSTFMFVDPGRAKDAEEPLCVTQPIYCPLAAISSQSASLQNPLHVNDSPTPAEHFRHSSFLIRADLTELRGNSKRENY</sequence>
<dbReference type="AlphaFoldDB" id="A0AAD7URE8"/>
<comment type="caution">
    <text evidence="1">The sequence shown here is derived from an EMBL/GenBank/DDBJ whole genome shotgun (WGS) entry which is preliminary data.</text>
</comment>
<evidence type="ECO:0000313" key="2">
    <source>
        <dbReference type="Proteomes" id="UP001234581"/>
    </source>
</evidence>
<gene>
    <name evidence="1" type="ORF">O0I10_013286</name>
</gene>
<dbReference type="EMBL" id="JARTCD010000396">
    <property type="protein sequence ID" value="KAJ8651242.1"/>
    <property type="molecule type" value="Genomic_DNA"/>
</dbReference>
<name>A0AAD7URE8_9FUNG</name>
<reference evidence="1 2" key="1">
    <citation type="submission" date="2023-03" db="EMBL/GenBank/DDBJ databases">
        <title>Genome sequence of Lichtheimia ornata CBS 291.66.</title>
        <authorList>
            <person name="Mohabir J.T."/>
            <person name="Shea T.P."/>
            <person name="Kurbessoian T."/>
            <person name="Berby B."/>
            <person name="Fontaine J."/>
            <person name="Livny J."/>
            <person name="Gnirke A."/>
            <person name="Stajich J.E."/>
            <person name="Cuomo C.A."/>
        </authorList>
    </citation>
    <scope>NUCLEOTIDE SEQUENCE [LARGE SCALE GENOMIC DNA]</scope>
    <source>
        <strain evidence="1">CBS 291.66</strain>
    </source>
</reference>
<protein>
    <submittedName>
        <fullName evidence="1">Uncharacterized protein</fullName>
    </submittedName>
</protein>
<dbReference type="GeneID" id="83220532"/>
<dbReference type="RefSeq" id="XP_058336157.1">
    <property type="nucleotide sequence ID" value="XM_058493077.1"/>
</dbReference>
<organism evidence="1 2">
    <name type="scientific">Lichtheimia ornata</name>
    <dbReference type="NCBI Taxonomy" id="688661"/>
    <lineage>
        <taxon>Eukaryota</taxon>
        <taxon>Fungi</taxon>
        <taxon>Fungi incertae sedis</taxon>
        <taxon>Mucoromycota</taxon>
        <taxon>Mucoromycotina</taxon>
        <taxon>Mucoromycetes</taxon>
        <taxon>Mucorales</taxon>
        <taxon>Lichtheimiaceae</taxon>
        <taxon>Lichtheimia</taxon>
    </lineage>
</organism>